<name>A0A8H7NRI6_9APHY</name>
<feature type="compositionally biased region" description="Basic residues" evidence="1">
    <location>
        <begin position="150"/>
        <end position="163"/>
    </location>
</feature>
<dbReference type="EMBL" id="JADOXO010001225">
    <property type="protein sequence ID" value="KAF9797106.1"/>
    <property type="molecule type" value="Genomic_DNA"/>
</dbReference>
<reference evidence="2" key="1">
    <citation type="submission" date="2020-11" db="EMBL/GenBank/DDBJ databases">
        <authorList>
            <person name="Koelle M."/>
            <person name="Horta M.A.C."/>
            <person name="Nowrousian M."/>
            <person name="Ohm R.A."/>
            <person name="Benz P."/>
            <person name="Pilgard A."/>
        </authorList>
    </citation>
    <scope>NUCLEOTIDE SEQUENCE</scope>
    <source>
        <strain evidence="2">FPRL280</strain>
    </source>
</reference>
<accession>A0A8H7NRI6</accession>
<feature type="compositionally biased region" description="Basic and acidic residues" evidence="1">
    <location>
        <begin position="129"/>
        <end position="149"/>
    </location>
</feature>
<organism evidence="2 3">
    <name type="scientific">Rhodonia placenta</name>
    <dbReference type="NCBI Taxonomy" id="104341"/>
    <lineage>
        <taxon>Eukaryota</taxon>
        <taxon>Fungi</taxon>
        <taxon>Dikarya</taxon>
        <taxon>Basidiomycota</taxon>
        <taxon>Agaricomycotina</taxon>
        <taxon>Agaricomycetes</taxon>
        <taxon>Polyporales</taxon>
        <taxon>Adustoporiaceae</taxon>
        <taxon>Rhodonia</taxon>
    </lineage>
</organism>
<proteinExistence type="predicted"/>
<reference evidence="2" key="2">
    <citation type="journal article" name="Front. Microbiol.">
        <title>Degradative Capacity of Two Strains of Rhodonia placenta: From Phenotype to Genotype.</title>
        <authorList>
            <person name="Kolle M."/>
            <person name="Horta M.A.C."/>
            <person name="Nowrousian M."/>
            <person name="Ohm R.A."/>
            <person name="Benz J.P."/>
            <person name="Pilgard A."/>
        </authorList>
    </citation>
    <scope>NUCLEOTIDE SEQUENCE</scope>
    <source>
        <strain evidence="2">FPRL280</strain>
    </source>
</reference>
<sequence length="163" mass="18220">MKCRLGLRDSFFTRTLFRLWLWRRVCREIRIFSCLTCTGDSLREARAGRDSAGVPGCGAGCVGTAGTERMLDPSDGLVTLVVLIDRSRRAIWTRLLFTGEDEGGGTFSEIDVEEVLGVEGVNKALTGSHDGREEGEQEPSTRVREDKYRPLKCRGAHHPTYRK</sequence>
<dbReference type="AlphaFoldDB" id="A0A8H7NRI6"/>
<gene>
    <name evidence="2" type="ORF">IEO21_10907</name>
</gene>
<evidence type="ECO:0000313" key="2">
    <source>
        <dbReference type="EMBL" id="KAF9797106.1"/>
    </source>
</evidence>
<dbReference type="Proteomes" id="UP000639403">
    <property type="component" value="Unassembled WGS sequence"/>
</dbReference>
<protein>
    <submittedName>
        <fullName evidence="2">Uncharacterized protein</fullName>
    </submittedName>
</protein>
<feature type="region of interest" description="Disordered" evidence="1">
    <location>
        <begin position="123"/>
        <end position="163"/>
    </location>
</feature>
<evidence type="ECO:0000256" key="1">
    <source>
        <dbReference type="SAM" id="MobiDB-lite"/>
    </source>
</evidence>
<evidence type="ECO:0000313" key="3">
    <source>
        <dbReference type="Proteomes" id="UP000639403"/>
    </source>
</evidence>
<comment type="caution">
    <text evidence="2">The sequence shown here is derived from an EMBL/GenBank/DDBJ whole genome shotgun (WGS) entry which is preliminary data.</text>
</comment>